<dbReference type="GO" id="GO:0015074">
    <property type="term" value="P:DNA integration"/>
    <property type="evidence" value="ECO:0007669"/>
    <property type="project" value="InterPro"/>
</dbReference>
<feature type="non-terminal residue" evidence="2">
    <location>
        <position position="247"/>
    </location>
</feature>
<dbReference type="SUPFAM" id="SSF53098">
    <property type="entry name" value="Ribonuclease H-like"/>
    <property type="match status" value="1"/>
</dbReference>
<name>A0A1F6P270_9BACT</name>
<accession>A0A1F6P270</accession>
<dbReference type="EMBL" id="MFQY01000015">
    <property type="protein sequence ID" value="OGH90044.1"/>
    <property type="molecule type" value="Genomic_DNA"/>
</dbReference>
<protein>
    <recommendedName>
        <fullName evidence="1">Integrase catalytic domain-containing protein</fullName>
    </recommendedName>
</protein>
<evidence type="ECO:0000313" key="3">
    <source>
        <dbReference type="Proteomes" id="UP000178895"/>
    </source>
</evidence>
<dbReference type="PROSITE" id="PS50994">
    <property type="entry name" value="INTEGRASE"/>
    <property type="match status" value="1"/>
</dbReference>
<dbReference type="InterPro" id="IPR048020">
    <property type="entry name" value="Transpos_IS3"/>
</dbReference>
<dbReference type="InterPro" id="IPR001584">
    <property type="entry name" value="Integrase_cat-core"/>
</dbReference>
<feature type="domain" description="Integrase catalytic" evidence="1">
    <location>
        <begin position="108"/>
        <end position="247"/>
    </location>
</feature>
<evidence type="ECO:0000259" key="1">
    <source>
        <dbReference type="PROSITE" id="PS50994"/>
    </source>
</evidence>
<dbReference type="InterPro" id="IPR036397">
    <property type="entry name" value="RNaseH_sf"/>
</dbReference>
<dbReference type="PANTHER" id="PTHR46889:SF4">
    <property type="entry name" value="TRANSPOSASE INSO FOR INSERTION SEQUENCE ELEMENT IS911B-RELATED"/>
    <property type="match status" value="1"/>
</dbReference>
<evidence type="ECO:0000313" key="2">
    <source>
        <dbReference type="EMBL" id="OGH90044.1"/>
    </source>
</evidence>
<organism evidence="2 3">
    <name type="scientific">Candidatus Magasanikbacteria bacterium RIFOXYC2_FULL_40_16</name>
    <dbReference type="NCBI Taxonomy" id="1798703"/>
    <lineage>
        <taxon>Bacteria</taxon>
        <taxon>Candidatus Magasanikiibacteriota</taxon>
    </lineage>
</organism>
<dbReference type="GO" id="GO:0003676">
    <property type="term" value="F:nucleic acid binding"/>
    <property type="evidence" value="ECO:0007669"/>
    <property type="project" value="InterPro"/>
</dbReference>
<dbReference type="Pfam" id="PF00665">
    <property type="entry name" value="rve"/>
    <property type="match status" value="1"/>
</dbReference>
<dbReference type="AlphaFoldDB" id="A0A1F6P270"/>
<dbReference type="Pfam" id="PF13276">
    <property type="entry name" value="HTH_21"/>
    <property type="match status" value="1"/>
</dbReference>
<sequence length="247" mass="29115">MTHNEKISILDHEHSISLTRQCELIGVSRASAYYQPIINEKDIQIMPLIDKIFTDYPFYGSRRIRYELNQTYQILIARDHVRKLFRIMGIEAIYPKSKPNTSKSNEQHRKYPYLLKGLNIIRSNQVWGTDITYIRLENGWCYLIAFIDWHSRYVISWELSPTLEMPFCLTALDRALKTATPEISNTDQGSHFTSEQFLNPLLSKNVKISMDGRGRCMDNIFTERLWWTVKYENVFLKSYRTIDEATA</sequence>
<dbReference type="InterPro" id="IPR050900">
    <property type="entry name" value="Transposase_IS3/IS150/IS904"/>
</dbReference>
<dbReference type="NCBIfam" id="NF033516">
    <property type="entry name" value="transpos_IS3"/>
    <property type="match status" value="1"/>
</dbReference>
<dbReference type="InterPro" id="IPR025948">
    <property type="entry name" value="HTH-like_dom"/>
</dbReference>
<dbReference type="Gene3D" id="3.30.420.10">
    <property type="entry name" value="Ribonuclease H-like superfamily/Ribonuclease H"/>
    <property type="match status" value="1"/>
</dbReference>
<gene>
    <name evidence="2" type="ORF">A2469_02920</name>
</gene>
<dbReference type="PANTHER" id="PTHR46889">
    <property type="entry name" value="TRANSPOSASE INSF FOR INSERTION SEQUENCE IS3B-RELATED"/>
    <property type="match status" value="1"/>
</dbReference>
<reference evidence="2 3" key="1">
    <citation type="journal article" date="2016" name="Nat. Commun.">
        <title>Thousands of microbial genomes shed light on interconnected biogeochemical processes in an aquifer system.</title>
        <authorList>
            <person name="Anantharaman K."/>
            <person name="Brown C.T."/>
            <person name="Hug L.A."/>
            <person name="Sharon I."/>
            <person name="Castelle C.J."/>
            <person name="Probst A.J."/>
            <person name="Thomas B.C."/>
            <person name="Singh A."/>
            <person name="Wilkins M.J."/>
            <person name="Karaoz U."/>
            <person name="Brodie E.L."/>
            <person name="Williams K.H."/>
            <person name="Hubbard S.S."/>
            <person name="Banfield J.F."/>
        </authorList>
    </citation>
    <scope>NUCLEOTIDE SEQUENCE [LARGE SCALE GENOMIC DNA]</scope>
</reference>
<dbReference type="Proteomes" id="UP000178895">
    <property type="component" value="Unassembled WGS sequence"/>
</dbReference>
<dbReference type="InterPro" id="IPR012337">
    <property type="entry name" value="RNaseH-like_sf"/>
</dbReference>
<comment type="caution">
    <text evidence="2">The sequence shown here is derived from an EMBL/GenBank/DDBJ whole genome shotgun (WGS) entry which is preliminary data.</text>
</comment>
<proteinExistence type="predicted"/>